<dbReference type="EMBL" id="BMKS01000011">
    <property type="protein sequence ID" value="GGG42783.1"/>
    <property type="molecule type" value="Genomic_DNA"/>
</dbReference>
<sequence>MARPPPCAQAPRGPAAVGGAAARADSGTGRAMESNGDPLRIAGRRGAPAILRAHSSAGRRREAPGSAGNAGRPAQRRPAPPPRPSPLSDGAQACYGPRVPDDARPAVPAAPGRPRPPPC</sequence>
<name>A0A8J2ZD17_9PROT</name>
<organism evidence="2 3">
    <name type="scientific">Caldovatus sediminis</name>
    <dbReference type="NCBI Taxonomy" id="2041189"/>
    <lineage>
        <taxon>Bacteria</taxon>
        <taxon>Pseudomonadati</taxon>
        <taxon>Pseudomonadota</taxon>
        <taxon>Alphaproteobacteria</taxon>
        <taxon>Acetobacterales</taxon>
        <taxon>Roseomonadaceae</taxon>
        <taxon>Caldovatus</taxon>
    </lineage>
</organism>
<feature type="compositionally biased region" description="Low complexity" evidence="1">
    <location>
        <begin position="67"/>
        <end position="77"/>
    </location>
</feature>
<reference evidence="2 3" key="1">
    <citation type="journal article" date="2014" name="Int. J. Syst. Evol. Microbiol.">
        <title>Complete genome sequence of Corynebacterium casei LMG S-19264T (=DSM 44701T), isolated from a smear-ripened cheese.</title>
        <authorList>
            <consortium name="US DOE Joint Genome Institute (JGI-PGF)"/>
            <person name="Walter F."/>
            <person name="Albersmeier A."/>
            <person name="Kalinowski J."/>
            <person name="Ruckert C."/>
        </authorList>
    </citation>
    <scope>NUCLEOTIDE SEQUENCE [LARGE SCALE GENOMIC DNA]</scope>
    <source>
        <strain evidence="2 3">CGMCC 1.16330</strain>
    </source>
</reference>
<dbReference type="Proteomes" id="UP000597507">
    <property type="component" value="Unassembled WGS sequence"/>
</dbReference>
<evidence type="ECO:0000313" key="2">
    <source>
        <dbReference type="EMBL" id="GGG42783.1"/>
    </source>
</evidence>
<protein>
    <submittedName>
        <fullName evidence="2">Uncharacterized protein</fullName>
    </submittedName>
</protein>
<gene>
    <name evidence="2" type="ORF">GCM10010964_32840</name>
</gene>
<feature type="region of interest" description="Disordered" evidence="1">
    <location>
        <begin position="1"/>
        <end position="119"/>
    </location>
</feature>
<evidence type="ECO:0000256" key="1">
    <source>
        <dbReference type="SAM" id="MobiDB-lite"/>
    </source>
</evidence>
<evidence type="ECO:0000313" key="3">
    <source>
        <dbReference type="Proteomes" id="UP000597507"/>
    </source>
</evidence>
<feature type="compositionally biased region" description="Low complexity" evidence="1">
    <location>
        <begin position="9"/>
        <end position="24"/>
    </location>
</feature>
<accession>A0A8J2ZD17</accession>
<keyword evidence="3" id="KW-1185">Reference proteome</keyword>
<comment type="caution">
    <text evidence="2">The sequence shown here is derived from an EMBL/GenBank/DDBJ whole genome shotgun (WGS) entry which is preliminary data.</text>
</comment>
<proteinExistence type="predicted"/>
<dbReference type="AlphaFoldDB" id="A0A8J2ZD17"/>